<evidence type="ECO:0000313" key="2">
    <source>
        <dbReference type="EMBL" id="KAG2222263.1"/>
    </source>
</evidence>
<dbReference type="PROSITE" id="PS50918">
    <property type="entry name" value="WWE"/>
    <property type="match status" value="1"/>
</dbReference>
<keyword evidence="3" id="KW-1185">Reference proteome</keyword>
<protein>
    <recommendedName>
        <fullName evidence="1">WWE domain-containing protein</fullName>
    </recommendedName>
</protein>
<gene>
    <name evidence="2" type="ORF">INT45_006942</name>
</gene>
<dbReference type="EMBL" id="JAEPRB010000087">
    <property type="protein sequence ID" value="KAG2222263.1"/>
    <property type="molecule type" value="Genomic_DNA"/>
</dbReference>
<name>A0A8H7VMU5_9FUNG</name>
<reference evidence="2 3" key="1">
    <citation type="submission" date="2020-12" db="EMBL/GenBank/DDBJ databases">
        <title>Metabolic potential, ecology and presence of endohyphal bacteria is reflected in genomic diversity of Mucoromycotina.</title>
        <authorList>
            <person name="Muszewska A."/>
            <person name="Okrasinska A."/>
            <person name="Steczkiewicz K."/>
            <person name="Drgas O."/>
            <person name="Orlowska M."/>
            <person name="Perlinska-Lenart U."/>
            <person name="Aleksandrzak-Piekarczyk T."/>
            <person name="Szatraj K."/>
            <person name="Zielenkiewicz U."/>
            <person name="Pilsyk S."/>
            <person name="Malc E."/>
            <person name="Mieczkowski P."/>
            <person name="Kruszewska J.S."/>
            <person name="Biernat P."/>
            <person name="Pawlowska J."/>
        </authorList>
    </citation>
    <scope>NUCLEOTIDE SEQUENCE [LARGE SCALE GENOMIC DNA]</scope>
    <source>
        <strain evidence="2 3">CBS 142.35</strain>
    </source>
</reference>
<dbReference type="InterPro" id="IPR037197">
    <property type="entry name" value="WWE_dom_sf"/>
</dbReference>
<comment type="caution">
    <text evidence="2">The sequence shown here is derived from an EMBL/GenBank/DDBJ whole genome shotgun (WGS) entry which is preliminary data.</text>
</comment>
<evidence type="ECO:0000313" key="3">
    <source>
        <dbReference type="Proteomes" id="UP000646827"/>
    </source>
</evidence>
<evidence type="ECO:0000259" key="1">
    <source>
        <dbReference type="PROSITE" id="PS50918"/>
    </source>
</evidence>
<dbReference type="InterPro" id="IPR004170">
    <property type="entry name" value="WWE_dom"/>
</dbReference>
<dbReference type="Gene3D" id="3.30.720.50">
    <property type="match status" value="1"/>
</dbReference>
<dbReference type="SUPFAM" id="SSF117839">
    <property type="entry name" value="WWE domain"/>
    <property type="match status" value="1"/>
</dbReference>
<sequence length="68" mass="7639">MAVQWVYQAGSQWIPFDPQANYSIENLFRTGQSANVYVKSLHGLVYVNGIQLYAQQCATRIMIARTGA</sequence>
<organism evidence="2 3">
    <name type="scientific">Circinella minor</name>
    <dbReference type="NCBI Taxonomy" id="1195481"/>
    <lineage>
        <taxon>Eukaryota</taxon>
        <taxon>Fungi</taxon>
        <taxon>Fungi incertae sedis</taxon>
        <taxon>Mucoromycota</taxon>
        <taxon>Mucoromycotina</taxon>
        <taxon>Mucoromycetes</taxon>
        <taxon>Mucorales</taxon>
        <taxon>Lichtheimiaceae</taxon>
        <taxon>Circinella</taxon>
    </lineage>
</organism>
<dbReference type="OrthoDB" id="2202457at2759"/>
<dbReference type="Pfam" id="PF02825">
    <property type="entry name" value="WWE"/>
    <property type="match status" value="1"/>
</dbReference>
<dbReference type="Proteomes" id="UP000646827">
    <property type="component" value="Unassembled WGS sequence"/>
</dbReference>
<dbReference type="AlphaFoldDB" id="A0A8H7VMU5"/>
<accession>A0A8H7VMU5</accession>
<feature type="domain" description="WWE" evidence="1">
    <location>
        <begin position="1"/>
        <end position="65"/>
    </location>
</feature>
<proteinExistence type="predicted"/>